<evidence type="ECO:0000313" key="2">
    <source>
        <dbReference type="EMBL" id="BAJ00744.1"/>
    </source>
</evidence>
<keyword evidence="1" id="KW-1133">Transmembrane helix</keyword>
<dbReference type="STRING" id="637905.SVI_0773"/>
<evidence type="ECO:0000256" key="1">
    <source>
        <dbReference type="SAM" id="Phobius"/>
    </source>
</evidence>
<keyword evidence="3" id="KW-1185">Reference proteome</keyword>
<accession>D4ZGE5</accession>
<feature type="transmembrane region" description="Helical" evidence="1">
    <location>
        <begin position="6"/>
        <end position="26"/>
    </location>
</feature>
<evidence type="ECO:0000313" key="3">
    <source>
        <dbReference type="Proteomes" id="UP000002350"/>
    </source>
</evidence>
<proteinExistence type="predicted"/>
<dbReference type="KEGG" id="svo:SVI_0773"/>
<organism evidence="2 3">
    <name type="scientific">Shewanella violacea (strain JCM 10179 / CIP 106290 / LMG 19151 / DSS12)</name>
    <dbReference type="NCBI Taxonomy" id="637905"/>
    <lineage>
        <taxon>Bacteria</taxon>
        <taxon>Pseudomonadati</taxon>
        <taxon>Pseudomonadota</taxon>
        <taxon>Gammaproteobacteria</taxon>
        <taxon>Alteromonadales</taxon>
        <taxon>Shewanellaceae</taxon>
        <taxon>Shewanella</taxon>
    </lineage>
</organism>
<dbReference type="AlphaFoldDB" id="D4ZGE5"/>
<protein>
    <submittedName>
        <fullName evidence="2">Uncharacterized protein</fullName>
    </submittedName>
</protein>
<reference evidence="3" key="1">
    <citation type="journal article" date="2010" name="Mol. Biosyst.">
        <title>Complete genome sequence and comparative analysis of Shewanella violacea, a psychrophilic and piezophilic bacterium from deep sea floor sediments.</title>
        <authorList>
            <person name="Aono E."/>
            <person name="Baba T."/>
            <person name="Ara T."/>
            <person name="Nishi T."/>
            <person name="Nakamichi T."/>
            <person name="Inamoto E."/>
            <person name="Toyonaga H."/>
            <person name="Hasegawa M."/>
            <person name="Takai Y."/>
            <person name="Okumura Y."/>
            <person name="Baba M."/>
            <person name="Tomita M."/>
            <person name="Kato C."/>
            <person name="Oshima T."/>
            <person name="Nakasone K."/>
            <person name="Mori H."/>
        </authorList>
    </citation>
    <scope>NUCLEOTIDE SEQUENCE [LARGE SCALE GENOMIC DNA]</scope>
    <source>
        <strain evidence="3">JCM 10179 / CIP 106290 / LMG 19151 / DSS12</strain>
    </source>
</reference>
<gene>
    <name evidence="2" type="ordered locus">SVI_0773</name>
</gene>
<sequence>MSLLYFTINILIYAGYLSVLIAESRFAKMFGKRKPQGQ</sequence>
<dbReference type="Proteomes" id="UP000002350">
    <property type="component" value="Chromosome"/>
</dbReference>
<name>D4ZGE5_SHEVD</name>
<keyword evidence="1" id="KW-0472">Membrane</keyword>
<dbReference type="HOGENOM" id="CLU_3332940_0_0_6"/>
<dbReference type="EMBL" id="AP011177">
    <property type="protein sequence ID" value="BAJ00744.1"/>
    <property type="molecule type" value="Genomic_DNA"/>
</dbReference>
<keyword evidence="1" id="KW-0812">Transmembrane</keyword>